<evidence type="ECO:0000256" key="9">
    <source>
        <dbReference type="ARBA" id="ARBA00022837"/>
    </source>
</evidence>
<comment type="caution">
    <text evidence="18">The sequence shown here is derived from an EMBL/GenBank/DDBJ whole genome shotgun (WGS) entry which is preliminary data.</text>
</comment>
<keyword evidence="11" id="KW-0868">Chloride</keyword>
<dbReference type="InterPro" id="IPR006046">
    <property type="entry name" value="Alpha_amylase"/>
</dbReference>
<evidence type="ECO:0000313" key="19">
    <source>
        <dbReference type="Proteomes" id="UP000838756"/>
    </source>
</evidence>
<feature type="domain" description="Alpha-amylase C-terminal" evidence="16">
    <location>
        <begin position="507"/>
        <end position="595"/>
    </location>
</feature>
<evidence type="ECO:0000256" key="15">
    <source>
        <dbReference type="SAM" id="SignalP"/>
    </source>
</evidence>
<organism evidence="18 19">
    <name type="scientific">Pararge aegeria aegeria</name>
    <dbReference type="NCBI Taxonomy" id="348720"/>
    <lineage>
        <taxon>Eukaryota</taxon>
        <taxon>Metazoa</taxon>
        <taxon>Ecdysozoa</taxon>
        <taxon>Arthropoda</taxon>
        <taxon>Hexapoda</taxon>
        <taxon>Insecta</taxon>
        <taxon>Pterygota</taxon>
        <taxon>Neoptera</taxon>
        <taxon>Endopterygota</taxon>
        <taxon>Lepidoptera</taxon>
        <taxon>Glossata</taxon>
        <taxon>Ditrysia</taxon>
        <taxon>Papilionoidea</taxon>
        <taxon>Nymphalidae</taxon>
        <taxon>Satyrinae</taxon>
        <taxon>Satyrini</taxon>
        <taxon>Parargina</taxon>
        <taxon>Pararge</taxon>
    </lineage>
</organism>
<reference evidence="18" key="1">
    <citation type="submission" date="2022-03" db="EMBL/GenBank/DDBJ databases">
        <authorList>
            <person name="Lindestad O."/>
        </authorList>
    </citation>
    <scope>NUCLEOTIDE SEQUENCE</scope>
</reference>
<evidence type="ECO:0000259" key="17">
    <source>
        <dbReference type="SMART" id="SM00642"/>
    </source>
</evidence>
<dbReference type="SUPFAM" id="SSF51011">
    <property type="entry name" value="Glycosyl hydrolase domain"/>
    <property type="match status" value="1"/>
</dbReference>
<dbReference type="Pfam" id="PF02806">
    <property type="entry name" value="Alpha-amylase_C"/>
    <property type="match status" value="1"/>
</dbReference>
<keyword evidence="13" id="KW-0326">Glycosidase</keyword>
<feature type="signal peptide" evidence="15">
    <location>
        <begin position="1"/>
        <end position="19"/>
    </location>
</feature>
<keyword evidence="7" id="KW-0479">Metal-binding</keyword>
<dbReference type="GO" id="GO:0004556">
    <property type="term" value="F:alpha-amylase activity"/>
    <property type="evidence" value="ECO:0007669"/>
    <property type="project" value="UniProtKB-EC"/>
</dbReference>
<keyword evidence="10" id="KW-1015">Disulfide bond</keyword>
<dbReference type="EMBL" id="CAKXAJ010025711">
    <property type="protein sequence ID" value="CAH2243040.1"/>
    <property type="molecule type" value="Genomic_DNA"/>
</dbReference>
<evidence type="ECO:0000256" key="5">
    <source>
        <dbReference type="ARBA" id="ARBA00011245"/>
    </source>
</evidence>
<evidence type="ECO:0000256" key="1">
    <source>
        <dbReference type="ARBA" id="ARBA00000548"/>
    </source>
</evidence>
<accession>A0A8S4S0T5</accession>
<dbReference type="GO" id="GO:0046872">
    <property type="term" value="F:metal ion binding"/>
    <property type="evidence" value="ECO:0007669"/>
    <property type="project" value="UniProtKB-KW"/>
</dbReference>
<gene>
    <name evidence="18" type="primary">jg10606</name>
    <name evidence="18" type="ORF">PAEG_LOCUS19249</name>
</gene>
<feature type="chain" id="PRO_5035778061" description="alpha-amylase" evidence="15">
    <location>
        <begin position="20"/>
        <end position="598"/>
    </location>
</feature>
<comment type="cofactor">
    <cofactor evidence="3">
        <name>chloride</name>
        <dbReference type="ChEBI" id="CHEBI:17996"/>
    </cofactor>
</comment>
<comment type="cofactor">
    <cofactor evidence="2">
        <name>Ca(2+)</name>
        <dbReference type="ChEBI" id="CHEBI:29108"/>
    </cofactor>
</comment>
<evidence type="ECO:0000256" key="4">
    <source>
        <dbReference type="ARBA" id="ARBA00008061"/>
    </source>
</evidence>
<evidence type="ECO:0000256" key="6">
    <source>
        <dbReference type="ARBA" id="ARBA00012595"/>
    </source>
</evidence>
<dbReference type="Gene3D" id="3.20.20.80">
    <property type="entry name" value="Glycosidases"/>
    <property type="match status" value="2"/>
</dbReference>
<proteinExistence type="inferred from homology"/>
<name>A0A8S4S0T5_9NEOP</name>
<dbReference type="InterPro" id="IPR006048">
    <property type="entry name" value="A-amylase/branching_C"/>
</dbReference>
<evidence type="ECO:0000256" key="8">
    <source>
        <dbReference type="ARBA" id="ARBA00022801"/>
    </source>
</evidence>
<dbReference type="GO" id="GO:0005975">
    <property type="term" value="P:carbohydrate metabolic process"/>
    <property type="evidence" value="ECO:0007669"/>
    <property type="project" value="InterPro"/>
</dbReference>
<keyword evidence="19" id="KW-1185">Reference proteome</keyword>
<evidence type="ECO:0000256" key="13">
    <source>
        <dbReference type="ARBA" id="ARBA00023295"/>
    </source>
</evidence>
<dbReference type="PANTHER" id="PTHR43447">
    <property type="entry name" value="ALPHA-AMYLASE"/>
    <property type="match status" value="1"/>
</dbReference>
<dbReference type="InterPro" id="IPR031319">
    <property type="entry name" value="A-amylase_C"/>
</dbReference>
<dbReference type="AlphaFoldDB" id="A0A8S4S0T5"/>
<keyword evidence="9" id="KW-0106">Calcium</keyword>
<comment type="similarity">
    <text evidence="4 14">Belongs to the glycosyl hydrolase 13 family.</text>
</comment>
<dbReference type="OrthoDB" id="550577at2759"/>
<dbReference type="InterPro" id="IPR013780">
    <property type="entry name" value="Glyco_hydro_b"/>
</dbReference>
<evidence type="ECO:0000256" key="14">
    <source>
        <dbReference type="RuleBase" id="RU003615"/>
    </source>
</evidence>
<comment type="subunit">
    <text evidence="5">Monomer.</text>
</comment>
<dbReference type="Proteomes" id="UP000838756">
    <property type="component" value="Unassembled WGS sequence"/>
</dbReference>
<dbReference type="CDD" id="cd11317">
    <property type="entry name" value="AmyAc_bac_euk_AmyA"/>
    <property type="match status" value="1"/>
</dbReference>
<dbReference type="Gene3D" id="2.60.40.1180">
    <property type="entry name" value="Golgi alpha-mannosidase II"/>
    <property type="match status" value="1"/>
</dbReference>
<keyword evidence="12" id="KW-0119">Carbohydrate metabolism</keyword>
<evidence type="ECO:0000256" key="11">
    <source>
        <dbReference type="ARBA" id="ARBA00023214"/>
    </source>
</evidence>
<dbReference type="SMART" id="SM00642">
    <property type="entry name" value="Aamy"/>
    <property type="match status" value="1"/>
</dbReference>
<comment type="catalytic activity">
    <reaction evidence="1">
        <text>Endohydrolysis of (1-&gt;4)-alpha-D-glucosidic linkages in polysaccharides containing three or more (1-&gt;4)-alpha-linked D-glucose units.</text>
        <dbReference type="EC" id="3.2.1.1"/>
    </reaction>
</comment>
<evidence type="ECO:0000256" key="7">
    <source>
        <dbReference type="ARBA" id="ARBA00022723"/>
    </source>
</evidence>
<dbReference type="SUPFAM" id="SSF51445">
    <property type="entry name" value="(Trans)glycosidases"/>
    <property type="match status" value="1"/>
</dbReference>
<sequence>MGLYGVILGILALTTVISAYKNPYYAPNRTVNVHLFEWKWDDIADECERFLGPKGFGGIQVSPPNENVILRGYNRPWWERYQSLSYHLGTRSGDERQFASMVRRCNNAGVRIYVDAVINHMTGEPAENVGTAGNTAVFREWYYPAVPYRREHFNWPQCGIEGSDFVNNAWRRARPLRSSYTAFTYRFAVSTLERVCPNGHWSYDRQDPSIAKKVAGSSWRRKAEYRMWGALLERPMFSSRRLWAVDDHDDQTIPKKIQLRQEERCQVRNCELVGLKDLNQRDEHVRLMIVNFMNKLIDLGVAGFRIDAAKHMWPEDLQVIYGRLNNLNTAHGFPSNARPYIYQEVIDYGGEAISRDEYTPLAAVTEFKAGMELSNAFRGANELRWLQTWGPQWNLLASQDALTFIDNHDNERGHGGGGGVLTYKQGRPYRAAIAFLLAHPYGEPQIMSSFAFLDSEVGPPMDRYQNIISPSINSDGTCGNGWVCQHRWRQIYAMVGFRNAAGRTGVNNWWDNGTNQIAFCRGNNAFIAFNNNIWNLNLTLQTCLPAGTYCDVISGNKVNNSCQGKTVRVGSDGRAQIIIGAQDYDAMLAIHIGPESRL</sequence>
<dbReference type="InterPro" id="IPR017853">
    <property type="entry name" value="GH"/>
</dbReference>
<evidence type="ECO:0000259" key="16">
    <source>
        <dbReference type="SMART" id="SM00632"/>
    </source>
</evidence>
<dbReference type="PRINTS" id="PR00110">
    <property type="entry name" value="ALPHAAMYLASE"/>
</dbReference>
<dbReference type="InterPro" id="IPR006047">
    <property type="entry name" value="GH13_cat_dom"/>
</dbReference>
<feature type="domain" description="Glycosyl hydrolase family 13 catalytic" evidence="17">
    <location>
        <begin position="30"/>
        <end position="498"/>
    </location>
</feature>
<dbReference type="EC" id="3.2.1.1" evidence="6"/>
<evidence type="ECO:0000313" key="18">
    <source>
        <dbReference type="EMBL" id="CAH2243040.1"/>
    </source>
</evidence>
<keyword evidence="15" id="KW-0732">Signal</keyword>
<evidence type="ECO:0000256" key="3">
    <source>
        <dbReference type="ARBA" id="ARBA00001923"/>
    </source>
</evidence>
<dbReference type="SMART" id="SM00632">
    <property type="entry name" value="Aamy_C"/>
    <property type="match status" value="1"/>
</dbReference>
<evidence type="ECO:0000256" key="12">
    <source>
        <dbReference type="ARBA" id="ARBA00023277"/>
    </source>
</evidence>
<evidence type="ECO:0000256" key="10">
    <source>
        <dbReference type="ARBA" id="ARBA00023157"/>
    </source>
</evidence>
<keyword evidence="8" id="KW-0378">Hydrolase</keyword>
<protein>
    <recommendedName>
        <fullName evidence="6">alpha-amylase</fullName>
        <ecNumber evidence="6">3.2.1.1</ecNumber>
    </recommendedName>
</protein>
<evidence type="ECO:0000256" key="2">
    <source>
        <dbReference type="ARBA" id="ARBA00001913"/>
    </source>
</evidence>